<dbReference type="EMBL" id="DS989822">
    <property type="protein sequence ID" value="EFQ97014.1"/>
    <property type="molecule type" value="Genomic_DNA"/>
</dbReference>
<dbReference type="eggNOG" id="ENOG502SC9I">
    <property type="taxonomic scope" value="Eukaryota"/>
</dbReference>
<name>E5R2C4_ARTGP</name>
<keyword evidence="3" id="KW-1185">Reference proteome</keyword>
<dbReference type="PANTHER" id="PTHR14303">
    <property type="entry name" value="DNA POLYMERASE DELTA SUBUNIT 4"/>
    <property type="match status" value="1"/>
</dbReference>
<dbReference type="GO" id="GO:0006261">
    <property type="term" value="P:DNA-templated DNA replication"/>
    <property type="evidence" value="ECO:0007669"/>
    <property type="project" value="TreeGrafter"/>
</dbReference>
<proteinExistence type="predicted"/>
<dbReference type="GO" id="GO:0043625">
    <property type="term" value="C:delta DNA polymerase complex"/>
    <property type="evidence" value="ECO:0007669"/>
    <property type="project" value="TreeGrafter"/>
</dbReference>
<dbReference type="OrthoDB" id="337486at2759"/>
<dbReference type="InterPro" id="IPR007218">
    <property type="entry name" value="DNA_pol_delta_4"/>
</dbReference>
<dbReference type="PANTHER" id="PTHR14303:SF0">
    <property type="entry name" value="DNA POLYMERASE DELTA SUBUNIT 4"/>
    <property type="match status" value="1"/>
</dbReference>
<dbReference type="GeneID" id="10031277"/>
<evidence type="ECO:0000313" key="2">
    <source>
        <dbReference type="EMBL" id="EFQ97014.1"/>
    </source>
</evidence>
<dbReference type="HOGENOM" id="CLU_077732_0_1_1"/>
<feature type="compositionally biased region" description="Low complexity" evidence="1">
    <location>
        <begin position="78"/>
        <end position="91"/>
    </location>
</feature>
<dbReference type="OMA" id="HYGPCTG"/>
<gene>
    <name evidence="2" type="ORF">MGYG_00057</name>
</gene>
<dbReference type="GO" id="GO:0000731">
    <property type="term" value="P:DNA synthesis involved in DNA repair"/>
    <property type="evidence" value="ECO:0007669"/>
    <property type="project" value="InterPro"/>
</dbReference>
<dbReference type="Pfam" id="PF04081">
    <property type="entry name" value="DNA_pol_delta_4"/>
    <property type="match status" value="1"/>
</dbReference>
<accession>E5R2C4</accession>
<sequence length="205" mass="22798">MAPRRRAADSSASRKSGQATLQFGTQSKISKPFSSASIPGKDLKKQPSSPKEISLPSHSLPKKQDDDQQQLQEPTAEVQATPASTTSTAVVQKQARAEAALPKSKEDERAEALTVEQLETYWRAEERKRTASRVHQADLSIEEKILRHFDLCSQYGPCIGIARIKRWRRAHALGLNPPIEVLAVLLKKETRAKVSEKAYMDELLS</sequence>
<organism evidence="3">
    <name type="scientific">Arthroderma gypseum (strain ATCC MYA-4604 / CBS 118893)</name>
    <name type="common">Microsporum gypseum</name>
    <dbReference type="NCBI Taxonomy" id="535722"/>
    <lineage>
        <taxon>Eukaryota</taxon>
        <taxon>Fungi</taxon>
        <taxon>Dikarya</taxon>
        <taxon>Ascomycota</taxon>
        <taxon>Pezizomycotina</taxon>
        <taxon>Eurotiomycetes</taxon>
        <taxon>Eurotiomycetidae</taxon>
        <taxon>Onygenales</taxon>
        <taxon>Arthrodermataceae</taxon>
        <taxon>Nannizzia</taxon>
    </lineage>
</organism>
<dbReference type="GO" id="GO:0003887">
    <property type="term" value="F:DNA-directed DNA polymerase activity"/>
    <property type="evidence" value="ECO:0007669"/>
    <property type="project" value="TreeGrafter"/>
</dbReference>
<feature type="region of interest" description="Disordered" evidence="1">
    <location>
        <begin position="1"/>
        <end position="91"/>
    </location>
</feature>
<evidence type="ECO:0000256" key="1">
    <source>
        <dbReference type="SAM" id="MobiDB-lite"/>
    </source>
</evidence>
<feature type="compositionally biased region" description="Low complexity" evidence="1">
    <location>
        <begin position="1"/>
        <end position="16"/>
    </location>
</feature>
<dbReference type="STRING" id="535722.E5R2C4"/>
<evidence type="ECO:0000313" key="3">
    <source>
        <dbReference type="Proteomes" id="UP000002669"/>
    </source>
</evidence>
<dbReference type="VEuPathDB" id="FungiDB:MGYG_00057"/>
<dbReference type="AlphaFoldDB" id="E5R2C4"/>
<dbReference type="InParanoid" id="E5R2C4"/>
<dbReference type="Proteomes" id="UP000002669">
    <property type="component" value="Unassembled WGS sequence"/>
</dbReference>
<feature type="compositionally biased region" description="Polar residues" evidence="1">
    <location>
        <begin position="17"/>
        <end position="37"/>
    </location>
</feature>
<reference evidence="3" key="1">
    <citation type="journal article" date="2012" name="MBio">
        <title>Comparative genome analysis of Trichophyton rubrum and related dermatophytes reveals candidate genes involved in infection.</title>
        <authorList>
            <person name="Martinez D.A."/>
            <person name="Oliver B.G."/>
            <person name="Graeser Y."/>
            <person name="Goldberg J.M."/>
            <person name="Li W."/>
            <person name="Martinez-Rossi N.M."/>
            <person name="Monod M."/>
            <person name="Shelest E."/>
            <person name="Barton R.C."/>
            <person name="Birch E."/>
            <person name="Brakhage A.A."/>
            <person name="Chen Z."/>
            <person name="Gurr S.J."/>
            <person name="Heiman D."/>
            <person name="Heitman J."/>
            <person name="Kosti I."/>
            <person name="Rossi A."/>
            <person name="Saif S."/>
            <person name="Samalova M."/>
            <person name="Saunders C.W."/>
            <person name="Shea T."/>
            <person name="Summerbell R.C."/>
            <person name="Xu J."/>
            <person name="Young S."/>
            <person name="Zeng Q."/>
            <person name="Birren B.W."/>
            <person name="Cuomo C.A."/>
            <person name="White T.C."/>
        </authorList>
    </citation>
    <scope>NUCLEOTIDE SEQUENCE [LARGE SCALE GENOMIC DNA]</scope>
    <source>
        <strain evidence="3">ATCC MYA-4604 / CBS 118893</strain>
    </source>
</reference>
<dbReference type="RefSeq" id="XP_003175966.1">
    <property type="nucleotide sequence ID" value="XM_003175918.1"/>
</dbReference>
<protein>
    <recommendedName>
        <fullName evidence="4">DNA polymerase delta subunit 4</fullName>
    </recommendedName>
</protein>
<evidence type="ECO:0008006" key="4">
    <source>
        <dbReference type="Google" id="ProtNLM"/>
    </source>
</evidence>